<reference evidence="1" key="1">
    <citation type="submission" date="2014-09" db="EMBL/GenBank/DDBJ databases">
        <authorList>
            <person name="Magalhaes I.L.F."/>
            <person name="Oliveira U."/>
            <person name="Santos F.R."/>
            <person name="Vidigal T.H.D.A."/>
            <person name="Brescovit A.D."/>
            <person name="Santos A.J."/>
        </authorList>
    </citation>
    <scope>NUCLEOTIDE SEQUENCE</scope>
    <source>
        <tissue evidence="1">Shoot tissue taken approximately 20 cm above the soil surface</tissue>
    </source>
</reference>
<protein>
    <submittedName>
        <fullName evidence="1">Uncharacterized protein</fullName>
    </submittedName>
</protein>
<evidence type="ECO:0000313" key="1">
    <source>
        <dbReference type="EMBL" id="JAD82990.1"/>
    </source>
</evidence>
<sequence length="128" mass="14171">MDSTGKFYRSPLLEKDNSQENTMEYTGDGSVCICGYPACKAQTGKWKASSLTIVSSFCMYLAFSSISKNLISYPKKVLHETDVVAARNVSIWQGTSYLTTLVGAFIADSYLGKYWTALIFCTIFIIVV</sequence>
<reference evidence="1" key="2">
    <citation type="journal article" date="2015" name="Data Brief">
        <title>Shoot transcriptome of the giant reed, Arundo donax.</title>
        <authorList>
            <person name="Barrero R.A."/>
            <person name="Guerrero F.D."/>
            <person name="Moolhuijzen P."/>
            <person name="Goolsby J.A."/>
            <person name="Tidwell J."/>
            <person name="Bellgard S.E."/>
            <person name="Bellgard M.I."/>
        </authorList>
    </citation>
    <scope>NUCLEOTIDE SEQUENCE</scope>
    <source>
        <tissue evidence="1">Shoot tissue taken approximately 20 cm above the soil surface</tissue>
    </source>
</reference>
<dbReference type="AlphaFoldDB" id="A0A0A9DBE5"/>
<dbReference type="SUPFAM" id="SSF103473">
    <property type="entry name" value="MFS general substrate transporter"/>
    <property type="match status" value="1"/>
</dbReference>
<dbReference type="PANTHER" id="PTHR11654">
    <property type="entry name" value="OLIGOPEPTIDE TRANSPORTER-RELATED"/>
    <property type="match status" value="1"/>
</dbReference>
<dbReference type="InterPro" id="IPR036259">
    <property type="entry name" value="MFS_trans_sf"/>
</dbReference>
<accession>A0A0A9DBE5</accession>
<proteinExistence type="predicted"/>
<dbReference type="EMBL" id="GBRH01214905">
    <property type="protein sequence ID" value="JAD82990.1"/>
    <property type="molecule type" value="Transcribed_RNA"/>
</dbReference>
<dbReference type="Gene3D" id="1.20.1250.20">
    <property type="entry name" value="MFS general substrate transporter like domains"/>
    <property type="match status" value="1"/>
</dbReference>
<organism evidence="1">
    <name type="scientific">Arundo donax</name>
    <name type="common">Giant reed</name>
    <name type="synonym">Donax arundinaceus</name>
    <dbReference type="NCBI Taxonomy" id="35708"/>
    <lineage>
        <taxon>Eukaryota</taxon>
        <taxon>Viridiplantae</taxon>
        <taxon>Streptophyta</taxon>
        <taxon>Embryophyta</taxon>
        <taxon>Tracheophyta</taxon>
        <taxon>Spermatophyta</taxon>
        <taxon>Magnoliopsida</taxon>
        <taxon>Liliopsida</taxon>
        <taxon>Poales</taxon>
        <taxon>Poaceae</taxon>
        <taxon>PACMAD clade</taxon>
        <taxon>Arundinoideae</taxon>
        <taxon>Arundineae</taxon>
        <taxon>Arundo</taxon>
    </lineage>
</organism>
<name>A0A0A9DBE5_ARUDO</name>